<evidence type="ECO:0000313" key="3">
    <source>
        <dbReference type="Proteomes" id="UP000309668"/>
    </source>
</evidence>
<dbReference type="Pfam" id="PF13692">
    <property type="entry name" value="Glyco_trans_1_4"/>
    <property type="match status" value="1"/>
</dbReference>
<proteinExistence type="predicted"/>
<name>A0A5S3P7G0_9SPHN</name>
<dbReference type="OrthoDB" id="5490290at2"/>
<dbReference type="GO" id="GO:0016757">
    <property type="term" value="F:glycosyltransferase activity"/>
    <property type="evidence" value="ECO:0007669"/>
    <property type="project" value="TreeGrafter"/>
</dbReference>
<gene>
    <name evidence="2" type="ORF">FEV51_05430</name>
</gene>
<dbReference type="InterPro" id="IPR050194">
    <property type="entry name" value="Glycosyltransferase_grp1"/>
</dbReference>
<keyword evidence="3" id="KW-1185">Reference proteome</keyword>
<keyword evidence="2" id="KW-0808">Transferase</keyword>
<accession>A0A5S3P7G0</accession>
<dbReference type="SUPFAM" id="SSF53756">
    <property type="entry name" value="UDP-Glycosyltransferase/glycogen phosphorylase"/>
    <property type="match status" value="1"/>
</dbReference>
<dbReference type="PANTHER" id="PTHR45947">
    <property type="entry name" value="SULFOQUINOVOSYL TRANSFERASE SQD2"/>
    <property type="match status" value="1"/>
</dbReference>
<dbReference type="PANTHER" id="PTHR45947:SF3">
    <property type="entry name" value="SULFOQUINOVOSYL TRANSFERASE SQD2"/>
    <property type="match status" value="1"/>
</dbReference>
<reference evidence="2 3" key="1">
    <citation type="submission" date="2019-05" db="EMBL/GenBank/DDBJ databases">
        <title>Erythrobacter marisflavi sp. nov., isolated from isolated from water of an estuary environment.</title>
        <authorList>
            <person name="Yoon J.-H."/>
        </authorList>
    </citation>
    <scope>NUCLEOTIDE SEQUENCE [LARGE SCALE GENOMIC DNA]</scope>
    <source>
        <strain evidence="2 3">KEM-5</strain>
    </source>
</reference>
<evidence type="ECO:0000313" key="2">
    <source>
        <dbReference type="EMBL" id="TMM49097.1"/>
    </source>
</evidence>
<dbReference type="AlphaFoldDB" id="A0A5S3P7G0"/>
<protein>
    <submittedName>
        <fullName evidence="2">Glycosyltransferase family 1 protein</fullName>
    </submittedName>
</protein>
<dbReference type="InterPro" id="IPR028098">
    <property type="entry name" value="Glyco_trans_4-like_N"/>
</dbReference>
<dbReference type="RefSeq" id="WP_138617250.1">
    <property type="nucleotide sequence ID" value="NZ_VCAO01000002.1"/>
</dbReference>
<sequence length="387" mass="42204">MNVSDLRIALVSGNYNYTRDGANQALNCLMGYVMGKGAQVRVYSPTVPTPAFEPTGELVSLPSFPLPGRSEFQFPLGLPGRVRDDLEAFKPNVLHVASPDVSAHRAVSWARDNDVAALASVHTRFETYPRYYKMGFLEPAVEAILRRLYRRCDALVAPSPSMIETLREQEMHHDISLWSRGVDRNVFGPDKRDAAWRAELGLAPDEVAIGFLGRLVMEKGLDVFADTVVELRRRQVPHRVVVIGEGPARAWFEKALPGGIFVGFQSGPDLGRALASTDLFFNPSITETFGNVTLEAMASGLPVVAAGATGSTSLVLDGETGALVPTGSAEAYADVLERYCRDPQLRQAHGAAGEMRSREFSWDAINQAVVDVYLRLAKARANGDARS</sequence>
<dbReference type="Proteomes" id="UP000309668">
    <property type="component" value="Unassembled WGS sequence"/>
</dbReference>
<feature type="domain" description="Glycosyltransferase subfamily 4-like N-terminal" evidence="1">
    <location>
        <begin position="29"/>
        <end position="184"/>
    </location>
</feature>
<organism evidence="2 3">
    <name type="scientific">Qipengyuania marisflavi</name>
    <dbReference type="NCBI Taxonomy" id="2486356"/>
    <lineage>
        <taxon>Bacteria</taxon>
        <taxon>Pseudomonadati</taxon>
        <taxon>Pseudomonadota</taxon>
        <taxon>Alphaproteobacteria</taxon>
        <taxon>Sphingomonadales</taxon>
        <taxon>Erythrobacteraceae</taxon>
        <taxon>Qipengyuania</taxon>
    </lineage>
</organism>
<comment type="caution">
    <text evidence="2">The sequence shown here is derived from an EMBL/GenBank/DDBJ whole genome shotgun (WGS) entry which is preliminary data.</text>
</comment>
<dbReference type="Pfam" id="PF13439">
    <property type="entry name" value="Glyco_transf_4"/>
    <property type="match status" value="1"/>
</dbReference>
<dbReference type="Gene3D" id="3.40.50.2000">
    <property type="entry name" value="Glycogen Phosphorylase B"/>
    <property type="match status" value="2"/>
</dbReference>
<dbReference type="CDD" id="cd03814">
    <property type="entry name" value="GT4-like"/>
    <property type="match status" value="1"/>
</dbReference>
<dbReference type="EMBL" id="VCAO01000002">
    <property type="protein sequence ID" value="TMM49097.1"/>
    <property type="molecule type" value="Genomic_DNA"/>
</dbReference>
<evidence type="ECO:0000259" key="1">
    <source>
        <dbReference type="Pfam" id="PF13439"/>
    </source>
</evidence>